<dbReference type="GO" id="GO:0005525">
    <property type="term" value="F:GTP binding"/>
    <property type="evidence" value="ECO:0007669"/>
    <property type="project" value="UniProtKB-KW"/>
</dbReference>
<feature type="compositionally biased region" description="Basic and acidic residues" evidence="14">
    <location>
        <begin position="1518"/>
        <end position="1530"/>
    </location>
</feature>
<dbReference type="EMBL" id="WVTB01000007">
    <property type="protein sequence ID" value="KAF3811509.1"/>
    <property type="molecule type" value="Genomic_DNA"/>
</dbReference>
<feature type="compositionally biased region" description="Acidic residues" evidence="14">
    <location>
        <begin position="1770"/>
        <end position="1791"/>
    </location>
</feature>
<evidence type="ECO:0000256" key="4">
    <source>
        <dbReference type="ARBA" id="ARBA00013824"/>
    </source>
</evidence>
<dbReference type="InterPro" id="IPR027417">
    <property type="entry name" value="P-loop_NTPase"/>
</dbReference>
<evidence type="ECO:0000256" key="13">
    <source>
        <dbReference type="ARBA" id="ARBA00048107"/>
    </source>
</evidence>
<dbReference type="InterPro" id="IPR036925">
    <property type="entry name" value="TIF_IF2_dom3_sf"/>
</dbReference>
<dbReference type="NCBIfam" id="NF003078">
    <property type="entry name" value="PRK04004.1"/>
    <property type="match status" value="1"/>
</dbReference>
<evidence type="ECO:0000256" key="14">
    <source>
        <dbReference type="SAM" id="MobiDB-lite"/>
    </source>
</evidence>
<dbReference type="InterPro" id="IPR023115">
    <property type="entry name" value="TIF_IF2_dom3"/>
</dbReference>
<feature type="compositionally biased region" description="Basic and acidic residues" evidence="14">
    <location>
        <begin position="1675"/>
        <end position="1720"/>
    </location>
</feature>
<dbReference type="FunFam" id="2.40.30.10:FF:000013">
    <property type="entry name" value="eukaryotic translation initiation factor 5B"/>
    <property type="match status" value="1"/>
</dbReference>
<proteinExistence type="inferred from homology"/>
<dbReference type="InterPro" id="IPR005225">
    <property type="entry name" value="Small_GTP-bd"/>
</dbReference>
<dbReference type="FunFam" id="2.40.30.10:FF:000026">
    <property type="entry name" value="Eukaryotic translation initiation factor 5B"/>
    <property type="match status" value="1"/>
</dbReference>
<dbReference type="InterPro" id="IPR018846">
    <property type="entry name" value="Beta-prop_RSE1/DDB1/CPSF1_1st"/>
</dbReference>
<dbReference type="InterPro" id="IPR015943">
    <property type="entry name" value="WD40/YVTN_repeat-like_dom_sf"/>
</dbReference>
<evidence type="ECO:0000256" key="1">
    <source>
        <dbReference type="ARBA" id="ARBA00004496"/>
    </source>
</evidence>
<dbReference type="SUPFAM" id="SSF52156">
    <property type="entry name" value="Initiation factor IF2/eIF5b, domain 3"/>
    <property type="match status" value="1"/>
</dbReference>
<dbReference type="PROSITE" id="PS51722">
    <property type="entry name" value="G_TR_2"/>
    <property type="match status" value="1"/>
</dbReference>
<dbReference type="RefSeq" id="XP_045270668.1">
    <property type="nucleotide sequence ID" value="XM_045401939.1"/>
</dbReference>
<keyword evidence="11" id="KW-0342">GTP-binding</keyword>
<dbReference type="FunFam" id="3.40.50.10050:FF:000002">
    <property type="entry name" value="Eukaryotic translation initiation factor 5B"/>
    <property type="match status" value="1"/>
</dbReference>
<dbReference type="Proteomes" id="UP000613401">
    <property type="component" value="Unassembled WGS sequence"/>
</dbReference>
<keyword evidence="5" id="KW-0963">Cytoplasm</keyword>
<comment type="similarity">
    <text evidence="2">Belongs to the TRAFAC class translation factor GTPase superfamily. Classic translation factor GTPase family. IF-2 subfamily.</text>
</comment>
<feature type="domain" description="Tr-type G" evidence="15">
    <location>
        <begin position="1826"/>
        <end position="2044"/>
    </location>
</feature>
<dbReference type="InterPro" id="IPR000795">
    <property type="entry name" value="T_Tr_GTP-bd_dom"/>
</dbReference>
<dbReference type="Gene3D" id="2.40.30.10">
    <property type="entry name" value="Translation factors"/>
    <property type="match status" value="2"/>
</dbReference>
<accession>A0A8H4CWM0</accession>
<dbReference type="GO" id="GO:0005739">
    <property type="term" value="C:mitochondrion"/>
    <property type="evidence" value="ECO:0007669"/>
    <property type="project" value="TreeGrafter"/>
</dbReference>
<dbReference type="EC" id="3.6.5.3" evidence="3"/>
<evidence type="ECO:0000256" key="6">
    <source>
        <dbReference type="ARBA" id="ARBA00022540"/>
    </source>
</evidence>
<dbReference type="Pfam" id="PF00009">
    <property type="entry name" value="GTP_EFTU"/>
    <property type="match status" value="1"/>
</dbReference>
<evidence type="ECO:0000256" key="7">
    <source>
        <dbReference type="ARBA" id="ARBA00022723"/>
    </source>
</evidence>
<dbReference type="Pfam" id="PF14578">
    <property type="entry name" value="GTP_EFTU_D4"/>
    <property type="match status" value="1"/>
</dbReference>
<feature type="compositionally biased region" description="Low complexity" evidence="14">
    <location>
        <begin position="1376"/>
        <end position="1388"/>
    </location>
</feature>
<dbReference type="InterPro" id="IPR029459">
    <property type="entry name" value="EFTU-type"/>
</dbReference>
<keyword evidence="17" id="KW-1185">Reference proteome</keyword>
<dbReference type="SUPFAM" id="SSF50447">
    <property type="entry name" value="Translation proteins"/>
    <property type="match status" value="1"/>
</dbReference>
<keyword evidence="10" id="KW-0648">Protein biosynthesis</keyword>
<dbReference type="GO" id="GO:0003924">
    <property type="term" value="F:GTPase activity"/>
    <property type="evidence" value="ECO:0007669"/>
    <property type="project" value="InterPro"/>
</dbReference>
<dbReference type="InterPro" id="IPR058543">
    <property type="entry name" value="Beta-prop_RSE1/DDB1/CPSF1_2nd"/>
</dbReference>
<keyword evidence="8" id="KW-0547">Nucleotide-binding</keyword>
<dbReference type="Pfam" id="PF10433">
    <property type="entry name" value="Beta-prop_RSE1_1st"/>
    <property type="match status" value="1"/>
</dbReference>
<feature type="compositionally biased region" description="Basic and acidic residues" evidence="14">
    <location>
        <begin position="1799"/>
        <end position="1814"/>
    </location>
</feature>
<dbReference type="InterPro" id="IPR015760">
    <property type="entry name" value="TIF_IF2"/>
</dbReference>
<dbReference type="Pfam" id="PF11987">
    <property type="entry name" value="IF-2"/>
    <property type="match status" value="1"/>
</dbReference>
<dbReference type="FunFam" id="3.40.50.300:FF:000112">
    <property type="entry name" value="Eukaryotic translation initiation factor 5B"/>
    <property type="match status" value="1"/>
</dbReference>
<dbReference type="GO" id="GO:0003743">
    <property type="term" value="F:translation initiation factor activity"/>
    <property type="evidence" value="ECO:0007669"/>
    <property type="project" value="UniProtKB-KW"/>
</dbReference>
<feature type="compositionally biased region" description="Basic and acidic residues" evidence="14">
    <location>
        <begin position="1651"/>
        <end position="1664"/>
    </location>
</feature>
<comment type="catalytic activity">
    <reaction evidence="13">
        <text>GTP + H2O = GDP + phosphate + H(+)</text>
        <dbReference type="Rhea" id="RHEA:19669"/>
        <dbReference type="ChEBI" id="CHEBI:15377"/>
        <dbReference type="ChEBI" id="CHEBI:15378"/>
        <dbReference type="ChEBI" id="CHEBI:37565"/>
        <dbReference type="ChEBI" id="CHEBI:43474"/>
        <dbReference type="ChEBI" id="CHEBI:58189"/>
        <dbReference type="EC" id="3.6.5.3"/>
    </reaction>
</comment>
<dbReference type="Gene3D" id="3.40.50.10050">
    <property type="entry name" value="Translation initiation factor IF- 2, domain 3"/>
    <property type="match status" value="1"/>
</dbReference>
<evidence type="ECO:0000313" key="16">
    <source>
        <dbReference type="EMBL" id="KAF3811509.1"/>
    </source>
</evidence>
<evidence type="ECO:0000256" key="8">
    <source>
        <dbReference type="ARBA" id="ARBA00022741"/>
    </source>
</evidence>
<dbReference type="Gene3D" id="3.40.50.300">
    <property type="entry name" value="P-loop containing nucleotide triphosphate hydrolases"/>
    <property type="match status" value="1"/>
</dbReference>
<feature type="compositionally biased region" description="Basic and acidic residues" evidence="14">
    <location>
        <begin position="1751"/>
        <end position="1769"/>
    </location>
</feature>
<dbReference type="PANTHER" id="PTHR43381">
    <property type="entry name" value="TRANSLATION INITIATION FACTOR IF-2-RELATED"/>
    <property type="match status" value="1"/>
</dbReference>
<keyword evidence="9" id="KW-0378">Hydrolase</keyword>
<dbReference type="CDD" id="cd03703">
    <property type="entry name" value="aeIF5B_II"/>
    <property type="match status" value="1"/>
</dbReference>
<dbReference type="GO" id="GO:0046872">
    <property type="term" value="F:metal ion binding"/>
    <property type="evidence" value="ECO:0007669"/>
    <property type="project" value="UniProtKB-KW"/>
</dbReference>
<evidence type="ECO:0000256" key="11">
    <source>
        <dbReference type="ARBA" id="ARBA00023134"/>
    </source>
</evidence>
<feature type="compositionally biased region" description="Acidic residues" evidence="14">
    <location>
        <begin position="1721"/>
        <end position="1750"/>
    </location>
</feature>
<evidence type="ECO:0000259" key="15">
    <source>
        <dbReference type="PROSITE" id="PS51722"/>
    </source>
</evidence>
<organism evidence="16 17">
    <name type="scientific">Colletotrichum gloeosporioides</name>
    <name type="common">Anthracnose fungus</name>
    <name type="synonym">Glomerella cingulata</name>
    <dbReference type="NCBI Taxonomy" id="474922"/>
    <lineage>
        <taxon>Eukaryota</taxon>
        <taxon>Fungi</taxon>
        <taxon>Dikarya</taxon>
        <taxon>Ascomycota</taxon>
        <taxon>Pezizomycotina</taxon>
        <taxon>Sordariomycetes</taxon>
        <taxon>Hypocreomycetidae</taxon>
        <taxon>Glomerellales</taxon>
        <taxon>Glomerellaceae</taxon>
        <taxon>Colletotrichum</taxon>
        <taxon>Colletotrichum gloeosporioides species complex</taxon>
    </lineage>
</organism>
<dbReference type="GeneID" id="69009002"/>
<dbReference type="PANTHER" id="PTHR43381:SF4">
    <property type="entry name" value="EUKARYOTIC TRANSLATION INITIATION FACTOR 5B"/>
    <property type="match status" value="1"/>
</dbReference>
<protein>
    <recommendedName>
        <fullName evidence="4">Eukaryotic translation initiation factor 5B</fullName>
        <ecNumber evidence="3">3.6.5.3</ecNumber>
    </recommendedName>
    <alternativeName>
        <fullName evidence="12">Translation initiation factor IF-2</fullName>
    </alternativeName>
</protein>
<feature type="region of interest" description="Disordered" evidence="14">
    <location>
        <begin position="1371"/>
        <end position="1821"/>
    </location>
</feature>
<keyword evidence="7" id="KW-0479">Metal-binding</keyword>
<comment type="subcellular location">
    <subcellularLocation>
        <location evidence="1">Cytoplasm</location>
    </subcellularLocation>
</comment>
<dbReference type="PRINTS" id="PR00315">
    <property type="entry name" value="ELONGATNFCT"/>
</dbReference>
<comment type="caution">
    <text evidence="16">The sequence shown here is derived from an EMBL/GenBank/DDBJ whole genome shotgun (WGS) entry which is preliminary data.</text>
</comment>
<feature type="compositionally biased region" description="Basic and acidic residues" evidence="14">
    <location>
        <begin position="1485"/>
        <end position="1506"/>
    </location>
</feature>
<evidence type="ECO:0000313" key="17">
    <source>
        <dbReference type="Proteomes" id="UP000613401"/>
    </source>
</evidence>
<dbReference type="CDD" id="cd01887">
    <property type="entry name" value="IF2_eIF5B"/>
    <property type="match status" value="1"/>
</dbReference>
<gene>
    <name evidence="16" type="ORF">GCG54_00001835</name>
</gene>
<reference evidence="16" key="2">
    <citation type="submission" date="2020-03" db="EMBL/GenBank/DDBJ databases">
        <authorList>
            <person name="Fu F.-F."/>
            <person name="Chen J."/>
        </authorList>
    </citation>
    <scope>NUCLEOTIDE SEQUENCE</scope>
    <source>
        <strain evidence="16">Lc1</strain>
    </source>
</reference>
<dbReference type="Gene3D" id="2.130.10.10">
    <property type="entry name" value="YVTN repeat-like/Quinoprotein amine dehydrogenase"/>
    <property type="match status" value="2"/>
</dbReference>
<reference evidence="16" key="1">
    <citation type="journal article" date="2020" name="Phytopathology">
        <title>Genome sequence and comparative analysis of Colletotrichum gloeosporioides isolated from Liriodendron leaves.</title>
        <authorList>
            <person name="Fu F.F."/>
            <person name="Hao Z."/>
            <person name="Wang P."/>
            <person name="Lu Y."/>
            <person name="Xue L.J."/>
            <person name="Wei G."/>
            <person name="Tian Y."/>
            <person name="Baishi H."/>
            <person name="Xu H."/>
            <person name="Shi J."/>
            <person name="Cheng T."/>
            <person name="Wang G."/>
            <person name="Yi Y."/>
            <person name="Chen J."/>
        </authorList>
    </citation>
    <scope>NUCLEOTIDE SEQUENCE</scope>
    <source>
        <strain evidence="16">Lc1</strain>
    </source>
</reference>
<keyword evidence="6 16" id="KW-0396">Initiation factor</keyword>
<sequence length="2421" mass="267765">MAFQTNVFRDGAWVTETVDLKTVLSKGSAAAASPAAPPPPTPPDCGILTRTVIESPIARWVLPALLRSAHHNDVAFVGDRYVSISELRKDGQLQEVLRKKDFGCRIRNACVIGNKYERFRTTADDAGVDHIKSEDEDDDTHMVNSTSASGPISAHGLLPPHLLLLVLETGTFVFLFIKRDMHNKLEFVASPFHNPARRMGHHLGFHVAVDPRSRYIAVADVQNKFVVYELESMEAMSDQYMRKNAIAPVSAHHSRAVQGTILKMEFLYPRPEDQGHVILLIIFVKGDKSKMVIYEWERGNDLARVFAEEKRGYRIRPEHRLPLLVIPLTVRSSFLVISENAFGICKDPLQGPPDIENHYPFDPKDHPTTRFHHGLGVPLWTAWDRPVRRRGYYDTNDHIYLAREDGVIVFFEFNSADVLGVSMNVGECDCNISSAFTTMYDAYSDFAIVAGDSGPGMIFQSIVQLGPIPNWACAADFTTSDPLVSWNPAAAHRGKPVIPWQKRTAGHVTAPDKILCVSGNDPQGSITELRYGLPANIISYFDTLPMKRAWVFWTSDVTWPLQMLITSPGTSDVLVLSADLSQVEMADPAMTRLDTMSRTLAAAQDSDGNIVQVTEQCIAIKGPDQGDESASYSFGDFPNIDGVVEHAVVRGNCVCISVFEQSRFQVHVLRIKETTVSLAHTYSVDGEVTCLSLCCIDGRECLVAGLWRHNKPWLALYPAEGSQQEPLMIALDTDGVDDTEQGDAMDISSTVELINSIVVVSETDKKTNLVMGSRSGHLITVELKGSNPADRAIYRERLGTVSVEVLPINAKSVPGAVLVCSNDALLLLRDFEAKRPGYFSTRHRAWVTDLKNPAMPSLPVISAASIPRAHIMENRIPLVLLSGERISFTELYLQDGPVPRRLPLRTGTPGKVLYSKTLQCLVVAIQVGDQPNIMFMDLETGEDLSYPLDKHGNPTIFVNGLGGHGDRILGMYEWLFTQAGMTFHYLIVTTRGGRLILLSPTADEDRDLEGKKRKRIRFSTRYKSKEQAPISSVVGDDEGLVYCAGSTLYSEVLDTGEKKLVRQKSYELNSPAISLRLVNGKICALTLGDSVVVIDHKTDHHGGQMDLIHMDKTTRKSNDFFDIGECADGPAAWPITLLCGMNRDFAAVWTPWQQRGKELEVVAEGSLPVSIRKLGRGHVRPEWLATQLATQSETDHGPRYGHIHSTVDGAEVLGMCLDGALMHFSLLDMHAWRFLRFVQNLAVRSHLLFPYSYEVSVLDDEDYDAEVRESPATMKHIDGDLLQRCVDNRALEKLISEDSNIDLLREYLDYLDDGKWTASFQDDDDVSKYFGLAYAVLEYHLSPFAQLIPAKMPPKKKGNKARANDDWENELGESIAPSDGAPEAAAEAPAEDEDAGGAGGLMATMRKNREKRKKKGIEEPVEPIPEPEASPDLAEKAPEEANMDDEFALPEKKGKGGKGGKGKQAATAPAPPAGEDDDISGRVLTKAEKEKLKKEREKQRKKEQAAKKKGGAPAKAAEPAKEAAPEKKDTLAPAAAPAPVEEKGGKKKKIPAHLAMIQKQQEELRRKQEEETRLAEEEKARIAEEEARLEEESKRREEAKALKKQKEKEKIEQLKKEGKFLTKAQKEEKARNERKLQQMLAAGIKVGPSDEGEKKKKPVYENKKKGGRKQQNQIDEEKALAEAAERARQQAEQLAKEAEEKAAKEKAEAEAAEAKKKAAEESELEDDWEAAAAAEDDDVKDSWDADTEDEQEKKEAAKANGKAGEKSAQNEDEDDDEDEESESESDSEDERESAARQAELQRKKEAAERREKAHQAALAARSKDNLRSPICCILGHVDTGKTKLLDKIRQTNVQEGEAGGITQQIGATYFPVEAIKQKTAVVNPNGEFEFKVPGLLVIDTPGHESFSNLRSRGSSLCNIAILVVDIMHGLEPQTLESMRMLRDRKTPFVVALNKIDRLYGWKKIDNNGFQESLALQPKSVQNEFKNRLEQTKLAFAEQGFNAELFYENKSMAKNVSLIPTSAHTGEGIPDMLKLIVHLTQERMVGSLMYLSEVQATVLEVKAIEGFGMTIDVILSNGILREGDRIVLCGVEGAIVTNIRALLTPAPLRELRLKSAYVHNKEVKAALGVKISAPGLEGAIAGSRMMVVGPDDDEDDLIDEVESDLATLFSRVEKTGRGVSVQASTLGSLEALLDFLKDCKIPVANVGIGPVFKRDVMQAGIMLEKAADYAVMLCFDVKVDKEAQSYADEVGVKIFTADIIYHLFDAFTKHMADLLEKKKEESKMLAVFPCVLNTVAVFNKTNPIVVGVDVAEGQLKVNTPIAAVKTNAVTGVKEVVSLGRVTSIERDHKQIPVCKKGQPSVAVKIEMGGSQPTYGRQLEEADTLYSLISRASIDTLKEFYRKEVTNDEWQLIIKLKPLFDIH</sequence>
<evidence type="ECO:0000256" key="3">
    <source>
        <dbReference type="ARBA" id="ARBA00011986"/>
    </source>
</evidence>
<dbReference type="NCBIfam" id="TIGR00231">
    <property type="entry name" value="small_GTP"/>
    <property type="match status" value="1"/>
</dbReference>
<dbReference type="Pfam" id="PF23726">
    <property type="entry name" value="Beta-prop_RSE1_2nd"/>
    <property type="match status" value="1"/>
</dbReference>
<evidence type="ECO:0000256" key="2">
    <source>
        <dbReference type="ARBA" id="ARBA00007733"/>
    </source>
</evidence>
<dbReference type="SUPFAM" id="SSF52540">
    <property type="entry name" value="P-loop containing nucleoside triphosphate hydrolases"/>
    <property type="match status" value="1"/>
</dbReference>
<name>A0A8H4CWM0_COLGL</name>
<feature type="compositionally biased region" description="Basic and acidic residues" evidence="14">
    <location>
        <begin position="1560"/>
        <end position="1636"/>
    </location>
</feature>
<evidence type="ECO:0000256" key="9">
    <source>
        <dbReference type="ARBA" id="ARBA00022801"/>
    </source>
</evidence>
<evidence type="ECO:0000256" key="12">
    <source>
        <dbReference type="ARBA" id="ARBA00032478"/>
    </source>
</evidence>
<feature type="compositionally biased region" description="Basic residues" evidence="14">
    <location>
        <begin position="1406"/>
        <end position="1415"/>
    </location>
</feature>
<evidence type="ECO:0000256" key="10">
    <source>
        <dbReference type="ARBA" id="ARBA00022917"/>
    </source>
</evidence>
<dbReference type="InterPro" id="IPR009000">
    <property type="entry name" value="Transl_B-barrel_sf"/>
</dbReference>
<evidence type="ECO:0000256" key="5">
    <source>
        <dbReference type="ARBA" id="ARBA00022490"/>
    </source>
</evidence>